<dbReference type="Gene3D" id="3.40.50.2300">
    <property type="match status" value="1"/>
</dbReference>
<comment type="cofactor">
    <cofactor evidence="1">
        <name>Mg(2+)</name>
        <dbReference type="ChEBI" id="CHEBI:18420"/>
    </cofactor>
</comment>
<evidence type="ECO:0000259" key="6">
    <source>
        <dbReference type="PROSITE" id="PS50887"/>
    </source>
</evidence>
<keyword evidence="4" id="KW-0597">Phosphoprotein</keyword>
<evidence type="ECO:0000313" key="7">
    <source>
        <dbReference type="EMBL" id="AUB84971.1"/>
    </source>
</evidence>
<feature type="domain" description="Response regulatory" evidence="5">
    <location>
        <begin position="2"/>
        <end position="118"/>
    </location>
</feature>
<evidence type="ECO:0000256" key="1">
    <source>
        <dbReference type="ARBA" id="ARBA00001946"/>
    </source>
</evidence>
<dbReference type="Proteomes" id="UP000232638">
    <property type="component" value="Chromosome"/>
</dbReference>
<dbReference type="InterPro" id="IPR043128">
    <property type="entry name" value="Rev_trsase/Diguanyl_cyclase"/>
</dbReference>
<dbReference type="OrthoDB" id="9812260at2"/>
<proteinExistence type="predicted"/>
<dbReference type="SMART" id="SM00448">
    <property type="entry name" value="REC"/>
    <property type="match status" value="1"/>
</dbReference>
<dbReference type="KEGG" id="tsy:THSYN_26980"/>
<dbReference type="RefSeq" id="WP_100922627.1">
    <property type="nucleotide sequence ID" value="NZ_CP020370.1"/>
</dbReference>
<dbReference type="InterPro" id="IPR011006">
    <property type="entry name" value="CheY-like_superfamily"/>
</dbReference>
<dbReference type="Gene3D" id="3.30.70.270">
    <property type="match status" value="1"/>
</dbReference>
<dbReference type="PROSITE" id="PS50110">
    <property type="entry name" value="RESPONSE_REGULATORY"/>
    <property type="match status" value="1"/>
</dbReference>
<evidence type="ECO:0000313" key="8">
    <source>
        <dbReference type="Proteomes" id="UP000232638"/>
    </source>
</evidence>
<dbReference type="Pfam" id="PF00072">
    <property type="entry name" value="Response_reg"/>
    <property type="match status" value="1"/>
</dbReference>
<dbReference type="SUPFAM" id="SSF52172">
    <property type="entry name" value="CheY-like"/>
    <property type="match status" value="1"/>
</dbReference>
<dbReference type="PANTHER" id="PTHR45138:SF9">
    <property type="entry name" value="DIGUANYLATE CYCLASE DGCM-RELATED"/>
    <property type="match status" value="1"/>
</dbReference>
<dbReference type="NCBIfam" id="TIGR00254">
    <property type="entry name" value="GGDEF"/>
    <property type="match status" value="1"/>
</dbReference>
<evidence type="ECO:0000256" key="3">
    <source>
        <dbReference type="ARBA" id="ARBA00034247"/>
    </source>
</evidence>
<comment type="catalytic activity">
    <reaction evidence="3">
        <text>2 GTP = 3',3'-c-di-GMP + 2 diphosphate</text>
        <dbReference type="Rhea" id="RHEA:24898"/>
        <dbReference type="ChEBI" id="CHEBI:33019"/>
        <dbReference type="ChEBI" id="CHEBI:37565"/>
        <dbReference type="ChEBI" id="CHEBI:58805"/>
        <dbReference type="EC" id="2.7.7.65"/>
    </reaction>
</comment>
<dbReference type="InterPro" id="IPR000160">
    <property type="entry name" value="GGDEF_dom"/>
</dbReference>
<dbReference type="FunFam" id="3.30.70.270:FF:000001">
    <property type="entry name" value="Diguanylate cyclase domain protein"/>
    <property type="match status" value="1"/>
</dbReference>
<dbReference type="GO" id="GO:0005886">
    <property type="term" value="C:plasma membrane"/>
    <property type="evidence" value="ECO:0007669"/>
    <property type="project" value="TreeGrafter"/>
</dbReference>
<feature type="domain" description="GGDEF" evidence="6">
    <location>
        <begin position="161"/>
        <end position="297"/>
    </location>
</feature>
<evidence type="ECO:0000256" key="2">
    <source>
        <dbReference type="ARBA" id="ARBA00012528"/>
    </source>
</evidence>
<dbReference type="InterPro" id="IPR050469">
    <property type="entry name" value="Diguanylate_Cyclase"/>
</dbReference>
<evidence type="ECO:0000259" key="5">
    <source>
        <dbReference type="PROSITE" id="PS50110"/>
    </source>
</evidence>
<feature type="modified residue" description="4-aspartylphosphate" evidence="4">
    <location>
        <position position="51"/>
    </location>
</feature>
<name>A0A2K8UII2_9GAMM</name>
<dbReference type="CDD" id="cd19920">
    <property type="entry name" value="REC_PA4781-like"/>
    <property type="match status" value="1"/>
</dbReference>
<dbReference type="GO" id="GO:1902201">
    <property type="term" value="P:negative regulation of bacterial-type flagellum-dependent cell motility"/>
    <property type="evidence" value="ECO:0007669"/>
    <property type="project" value="TreeGrafter"/>
</dbReference>
<dbReference type="GO" id="GO:0052621">
    <property type="term" value="F:diguanylate cyclase activity"/>
    <property type="evidence" value="ECO:0007669"/>
    <property type="project" value="UniProtKB-EC"/>
</dbReference>
<gene>
    <name evidence="7" type="ORF">THSYN_26980</name>
</gene>
<dbReference type="GO" id="GO:0043709">
    <property type="term" value="P:cell adhesion involved in single-species biofilm formation"/>
    <property type="evidence" value="ECO:0007669"/>
    <property type="project" value="TreeGrafter"/>
</dbReference>
<dbReference type="AlphaFoldDB" id="A0A2K8UII2"/>
<dbReference type="InterPro" id="IPR029787">
    <property type="entry name" value="Nucleotide_cyclase"/>
</dbReference>
<sequence>MRILIVDDVPDNIRVLSRMLVDDGHQVSAATNGRAALKLAASCAPDLILLDVMMPEMDGYQVCAALKADPLLRSIPVIFITALSDAEDETRGLALGAVDYIAKPFKEAIVRLRVRTHLELKRQRDILSQLSHLDGLTGIPNRRAFDERLDREWRRAVRAGEHLAAAMVDIDHFKEYNDAHGHLAGDDCLRRVAEALAAGLERAGDFIARYGGEEFICLLNGVDDQGTAVVAERLRADIESLQLPHGASPVSPWVTVSVGAASRRPTHETAPSEVVAAADLQLFTAKRLGRNRISVAL</sequence>
<evidence type="ECO:0000256" key="4">
    <source>
        <dbReference type="PROSITE-ProRule" id="PRU00169"/>
    </source>
</evidence>
<reference evidence="7 8" key="1">
    <citation type="submission" date="2017-03" db="EMBL/GenBank/DDBJ databases">
        <title>Complete genome sequence of Candidatus 'Thiodictyon syntrophicum' sp. nov. strain Cad16T, a photolithoautotroph purple sulfur bacterium isolated from an alpine meromictic lake.</title>
        <authorList>
            <person name="Luedin S.M."/>
            <person name="Pothier J.F."/>
            <person name="Danza F."/>
            <person name="Storelli N."/>
            <person name="Wittwer M."/>
            <person name="Tonolla M."/>
        </authorList>
    </citation>
    <scope>NUCLEOTIDE SEQUENCE [LARGE SCALE GENOMIC DNA]</scope>
    <source>
        <strain evidence="7 8">Cad16T</strain>
    </source>
</reference>
<keyword evidence="8" id="KW-1185">Reference proteome</keyword>
<dbReference type="SMART" id="SM00267">
    <property type="entry name" value="GGDEF"/>
    <property type="match status" value="1"/>
</dbReference>
<dbReference type="CDD" id="cd01949">
    <property type="entry name" value="GGDEF"/>
    <property type="match status" value="1"/>
</dbReference>
<dbReference type="PANTHER" id="PTHR45138">
    <property type="entry name" value="REGULATORY COMPONENTS OF SENSORY TRANSDUCTION SYSTEM"/>
    <property type="match status" value="1"/>
</dbReference>
<dbReference type="GO" id="GO:0000160">
    <property type="term" value="P:phosphorelay signal transduction system"/>
    <property type="evidence" value="ECO:0007669"/>
    <property type="project" value="InterPro"/>
</dbReference>
<accession>A0A2K8UII2</accession>
<organism evidence="7 8">
    <name type="scientific">Candidatus Thiodictyon syntrophicum</name>
    <dbReference type="NCBI Taxonomy" id="1166950"/>
    <lineage>
        <taxon>Bacteria</taxon>
        <taxon>Pseudomonadati</taxon>
        <taxon>Pseudomonadota</taxon>
        <taxon>Gammaproteobacteria</taxon>
        <taxon>Chromatiales</taxon>
        <taxon>Chromatiaceae</taxon>
        <taxon>Thiodictyon</taxon>
    </lineage>
</organism>
<dbReference type="EMBL" id="CP020370">
    <property type="protein sequence ID" value="AUB84971.1"/>
    <property type="molecule type" value="Genomic_DNA"/>
</dbReference>
<dbReference type="EC" id="2.7.7.65" evidence="2"/>
<dbReference type="InterPro" id="IPR001789">
    <property type="entry name" value="Sig_transdc_resp-reg_receiver"/>
</dbReference>
<dbReference type="SUPFAM" id="SSF55073">
    <property type="entry name" value="Nucleotide cyclase"/>
    <property type="match status" value="1"/>
</dbReference>
<dbReference type="Pfam" id="PF00990">
    <property type="entry name" value="GGDEF"/>
    <property type="match status" value="1"/>
</dbReference>
<protein>
    <recommendedName>
        <fullName evidence="2">diguanylate cyclase</fullName>
        <ecNumber evidence="2">2.7.7.65</ecNumber>
    </recommendedName>
</protein>
<dbReference type="PROSITE" id="PS50887">
    <property type="entry name" value="GGDEF"/>
    <property type="match status" value="1"/>
</dbReference>